<dbReference type="InterPro" id="IPR003593">
    <property type="entry name" value="AAA+_ATPase"/>
</dbReference>
<dbReference type="PROSITE" id="PS00211">
    <property type="entry name" value="ABC_TRANSPORTER_1"/>
    <property type="match status" value="1"/>
</dbReference>
<evidence type="ECO:0000256" key="3">
    <source>
        <dbReference type="ARBA" id="ARBA00022840"/>
    </source>
</evidence>
<reference evidence="6" key="1">
    <citation type="submission" date="2020-07" db="EMBL/GenBank/DDBJ databases">
        <title>Huge and variable diversity of episymbiotic CPR bacteria and DPANN archaea in groundwater ecosystems.</title>
        <authorList>
            <person name="He C.Y."/>
            <person name="Keren R."/>
            <person name="Whittaker M."/>
            <person name="Farag I.F."/>
            <person name="Doudna J."/>
            <person name="Cate J.H.D."/>
            <person name="Banfield J.F."/>
        </authorList>
    </citation>
    <scope>NUCLEOTIDE SEQUENCE</scope>
    <source>
        <strain evidence="6">NC_groundwater_763_Ag_S-0.2um_68_21</strain>
    </source>
</reference>
<dbReference type="PROSITE" id="PS50893">
    <property type="entry name" value="ABC_TRANSPORTER_2"/>
    <property type="match status" value="1"/>
</dbReference>
<evidence type="ECO:0000259" key="5">
    <source>
        <dbReference type="PROSITE" id="PS50893"/>
    </source>
</evidence>
<dbReference type="InterPro" id="IPR027417">
    <property type="entry name" value="P-loop_NTPase"/>
</dbReference>
<comment type="similarity">
    <text evidence="4">Belongs to the ABC transporter superfamily. Macrolide exporter (TC 3.A.1.122) family.</text>
</comment>
<keyword evidence="1" id="KW-0813">Transport</keyword>
<evidence type="ECO:0000256" key="2">
    <source>
        <dbReference type="ARBA" id="ARBA00022741"/>
    </source>
</evidence>
<dbReference type="SMART" id="SM00382">
    <property type="entry name" value="AAA"/>
    <property type="match status" value="1"/>
</dbReference>
<feature type="domain" description="ABC transporter" evidence="5">
    <location>
        <begin position="5"/>
        <end position="243"/>
    </location>
</feature>
<proteinExistence type="inferred from homology"/>
<dbReference type="GO" id="GO:0022857">
    <property type="term" value="F:transmembrane transporter activity"/>
    <property type="evidence" value="ECO:0007669"/>
    <property type="project" value="UniProtKB-ARBA"/>
</dbReference>
<keyword evidence="3 6" id="KW-0067">ATP-binding</keyword>
<gene>
    <name evidence="6" type="ORF">HYZ11_03240</name>
</gene>
<dbReference type="InterPro" id="IPR017871">
    <property type="entry name" value="ABC_transporter-like_CS"/>
</dbReference>
<dbReference type="FunFam" id="3.40.50.300:FF:000032">
    <property type="entry name" value="Export ABC transporter ATP-binding protein"/>
    <property type="match status" value="1"/>
</dbReference>
<dbReference type="SUPFAM" id="SSF52540">
    <property type="entry name" value="P-loop containing nucleoside triphosphate hydrolases"/>
    <property type="match status" value="1"/>
</dbReference>
<dbReference type="InterPro" id="IPR017911">
    <property type="entry name" value="MacB-like_ATP-bd"/>
</dbReference>
<dbReference type="Pfam" id="PF00005">
    <property type="entry name" value="ABC_tran"/>
    <property type="match status" value="1"/>
</dbReference>
<evidence type="ECO:0000256" key="4">
    <source>
        <dbReference type="ARBA" id="ARBA00038388"/>
    </source>
</evidence>
<name>A0A932HVT2_UNCTE</name>
<dbReference type="PANTHER" id="PTHR24220">
    <property type="entry name" value="IMPORT ATP-BINDING PROTEIN"/>
    <property type="match status" value="1"/>
</dbReference>
<accession>A0A932HVT2</accession>
<dbReference type="AlphaFoldDB" id="A0A932HVT2"/>
<dbReference type="GO" id="GO:0016887">
    <property type="term" value="F:ATP hydrolysis activity"/>
    <property type="evidence" value="ECO:0007669"/>
    <property type="project" value="InterPro"/>
</dbReference>
<comment type="caution">
    <text evidence="6">The sequence shown here is derived from an EMBL/GenBank/DDBJ whole genome shotgun (WGS) entry which is preliminary data.</text>
</comment>
<evidence type="ECO:0000256" key="1">
    <source>
        <dbReference type="ARBA" id="ARBA00022448"/>
    </source>
</evidence>
<dbReference type="PANTHER" id="PTHR24220:SF86">
    <property type="entry name" value="ABC TRANSPORTER ABCH.1"/>
    <property type="match status" value="1"/>
</dbReference>
<dbReference type="EMBL" id="JACPUR010000005">
    <property type="protein sequence ID" value="MBI3126600.1"/>
    <property type="molecule type" value="Genomic_DNA"/>
</dbReference>
<evidence type="ECO:0000313" key="6">
    <source>
        <dbReference type="EMBL" id="MBI3126600.1"/>
    </source>
</evidence>
<dbReference type="GO" id="GO:0098796">
    <property type="term" value="C:membrane protein complex"/>
    <property type="evidence" value="ECO:0007669"/>
    <property type="project" value="UniProtKB-ARBA"/>
</dbReference>
<keyword evidence="2" id="KW-0547">Nucleotide-binding</keyword>
<dbReference type="CDD" id="cd03255">
    <property type="entry name" value="ABC_MJ0796_LolCDE_FtsE"/>
    <property type="match status" value="1"/>
</dbReference>
<dbReference type="InterPro" id="IPR003439">
    <property type="entry name" value="ABC_transporter-like_ATP-bd"/>
</dbReference>
<dbReference type="Proteomes" id="UP000782312">
    <property type="component" value="Unassembled WGS sequence"/>
</dbReference>
<dbReference type="InterPro" id="IPR015854">
    <property type="entry name" value="ABC_transpr_LolD-like"/>
</dbReference>
<sequence>MASLVETLHLAKDYLLGDHTIHALRDVSIRFETGEFAAVMGPSGSGKSTFMNLLGCLDAPTAGHYLLDGRDVSGLSADDLASVRNVKLGFVFQSFNLLPRTSALENVALPLIYAGAGRKERLRKAWEKLEAVNLADRAGHHPSQLSGGQQQRVAIARALVNDPVLLLADEPTGNLDSRTSVEIMALFQELNALGLTIVVVTHEPDIAQFAKRVVTFRDGRVLRDEAVAEPRRAAELLAGMPAEEVEA</sequence>
<dbReference type="GO" id="GO:0005524">
    <property type="term" value="F:ATP binding"/>
    <property type="evidence" value="ECO:0007669"/>
    <property type="project" value="UniProtKB-KW"/>
</dbReference>
<protein>
    <submittedName>
        <fullName evidence="6">ABC transporter ATP-binding protein</fullName>
    </submittedName>
</protein>
<dbReference type="GO" id="GO:0005886">
    <property type="term" value="C:plasma membrane"/>
    <property type="evidence" value="ECO:0007669"/>
    <property type="project" value="TreeGrafter"/>
</dbReference>
<dbReference type="Gene3D" id="3.40.50.300">
    <property type="entry name" value="P-loop containing nucleotide triphosphate hydrolases"/>
    <property type="match status" value="1"/>
</dbReference>
<organism evidence="6 7">
    <name type="scientific">Tectimicrobiota bacterium</name>
    <dbReference type="NCBI Taxonomy" id="2528274"/>
    <lineage>
        <taxon>Bacteria</taxon>
        <taxon>Pseudomonadati</taxon>
        <taxon>Nitrospinota/Tectimicrobiota group</taxon>
        <taxon>Candidatus Tectimicrobiota</taxon>
    </lineage>
</organism>
<evidence type="ECO:0000313" key="7">
    <source>
        <dbReference type="Proteomes" id="UP000782312"/>
    </source>
</evidence>